<dbReference type="VEuPathDB" id="ToxoDB:CSUI_005613"/>
<proteinExistence type="predicted"/>
<protein>
    <submittedName>
        <fullName evidence="2">Uncharacterized protein</fullName>
    </submittedName>
</protein>
<evidence type="ECO:0000313" key="2">
    <source>
        <dbReference type="EMBL" id="PHJ20553.1"/>
    </source>
</evidence>
<dbReference type="GeneID" id="94428995"/>
<evidence type="ECO:0000313" key="3">
    <source>
        <dbReference type="Proteomes" id="UP000221165"/>
    </source>
</evidence>
<comment type="caution">
    <text evidence="2">The sequence shown here is derived from an EMBL/GenBank/DDBJ whole genome shotgun (WGS) entry which is preliminary data.</text>
</comment>
<dbReference type="Proteomes" id="UP000221165">
    <property type="component" value="Unassembled WGS sequence"/>
</dbReference>
<dbReference type="EMBL" id="MIGC01002717">
    <property type="protein sequence ID" value="PHJ20553.1"/>
    <property type="molecule type" value="Genomic_DNA"/>
</dbReference>
<keyword evidence="3" id="KW-1185">Reference proteome</keyword>
<evidence type="ECO:0000256" key="1">
    <source>
        <dbReference type="SAM" id="MobiDB-lite"/>
    </source>
</evidence>
<name>A0A2C6KXB8_9APIC</name>
<reference evidence="2 3" key="1">
    <citation type="journal article" date="2017" name="Int. J. Parasitol.">
        <title>The genome of the protozoan parasite Cystoisospora suis and a reverse vaccinology approach to identify vaccine candidates.</title>
        <authorList>
            <person name="Palmieri N."/>
            <person name="Shrestha A."/>
            <person name="Ruttkowski B."/>
            <person name="Beck T."/>
            <person name="Vogl C."/>
            <person name="Tomley F."/>
            <person name="Blake D.P."/>
            <person name="Joachim A."/>
        </authorList>
    </citation>
    <scope>NUCLEOTIDE SEQUENCE [LARGE SCALE GENOMIC DNA]</scope>
    <source>
        <strain evidence="2 3">Wien I</strain>
    </source>
</reference>
<dbReference type="RefSeq" id="XP_067922240.1">
    <property type="nucleotide sequence ID" value="XM_068065784.1"/>
</dbReference>
<sequence>MSCRFAGATAAGDGPSFNCRGRPRRPRGDSYVQRVSCAT</sequence>
<gene>
    <name evidence="2" type="ORF">CSUI_005613</name>
</gene>
<feature type="region of interest" description="Disordered" evidence="1">
    <location>
        <begin position="1"/>
        <end position="39"/>
    </location>
</feature>
<organism evidence="2 3">
    <name type="scientific">Cystoisospora suis</name>
    <dbReference type="NCBI Taxonomy" id="483139"/>
    <lineage>
        <taxon>Eukaryota</taxon>
        <taxon>Sar</taxon>
        <taxon>Alveolata</taxon>
        <taxon>Apicomplexa</taxon>
        <taxon>Conoidasida</taxon>
        <taxon>Coccidia</taxon>
        <taxon>Eucoccidiorida</taxon>
        <taxon>Eimeriorina</taxon>
        <taxon>Sarcocystidae</taxon>
        <taxon>Cystoisospora</taxon>
    </lineage>
</organism>
<accession>A0A2C6KXB8</accession>
<dbReference type="AlphaFoldDB" id="A0A2C6KXB8"/>